<name>A0AAV0KUB0_9ROSI</name>
<accession>A0AAV0KUB0</accession>
<proteinExistence type="predicted"/>
<evidence type="ECO:0000313" key="1">
    <source>
        <dbReference type="EMBL" id="CAI0425343.1"/>
    </source>
</evidence>
<dbReference type="EMBL" id="CAMGYJ010000005">
    <property type="protein sequence ID" value="CAI0425343.1"/>
    <property type="molecule type" value="Genomic_DNA"/>
</dbReference>
<dbReference type="AlphaFoldDB" id="A0AAV0KUB0"/>
<keyword evidence="2" id="KW-1185">Reference proteome</keyword>
<organism evidence="1 2">
    <name type="scientific">Linum tenue</name>
    <dbReference type="NCBI Taxonomy" id="586396"/>
    <lineage>
        <taxon>Eukaryota</taxon>
        <taxon>Viridiplantae</taxon>
        <taxon>Streptophyta</taxon>
        <taxon>Embryophyta</taxon>
        <taxon>Tracheophyta</taxon>
        <taxon>Spermatophyta</taxon>
        <taxon>Magnoliopsida</taxon>
        <taxon>eudicotyledons</taxon>
        <taxon>Gunneridae</taxon>
        <taxon>Pentapetalae</taxon>
        <taxon>rosids</taxon>
        <taxon>fabids</taxon>
        <taxon>Malpighiales</taxon>
        <taxon>Linaceae</taxon>
        <taxon>Linum</taxon>
    </lineage>
</organism>
<gene>
    <name evidence="1" type="ORF">LITE_LOCUS20353</name>
</gene>
<comment type="caution">
    <text evidence="1">The sequence shown here is derived from an EMBL/GenBank/DDBJ whole genome shotgun (WGS) entry which is preliminary data.</text>
</comment>
<sequence length="71" mass="7907">MSTILPMSTITLTGSVSKFSIPTLKFIGRSMDLSSGLQISGFFEVEQINCPYFIYRCFILVGTNYNDVAIE</sequence>
<protein>
    <submittedName>
        <fullName evidence="1">Uncharacterized protein</fullName>
    </submittedName>
</protein>
<evidence type="ECO:0000313" key="2">
    <source>
        <dbReference type="Proteomes" id="UP001154282"/>
    </source>
</evidence>
<reference evidence="1" key="1">
    <citation type="submission" date="2022-08" db="EMBL/GenBank/DDBJ databases">
        <authorList>
            <person name="Gutierrez-Valencia J."/>
        </authorList>
    </citation>
    <scope>NUCLEOTIDE SEQUENCE</scope>
</reference>
<dbReference type="Proteomes" id="UP001154282">
    <property type="component" value="Unassembled WGS sequence"/>
</dbReference>